<name>A0A8H3IJY3_9LECA</name>
<gene>
    <name evidence="3" type="ORF">ALECFALPRED_010686</name>
</gene>
<feature type="region of interest" description="Disordered" evidence="1">
    <location>
        <begin position="149"/>
        <end position="170"/>
    </location>
</feature>
<comment type="caution">
    <text evidence="3">The sequence shown here is derived from an EMBL/GenBank/DDBJ whole genome shotgun (WGS) entry which is preliminary data.</text>
</comment>
<feature type="compositionally biased region" description="Acidic residues" evidence="1">
    <location>
        <begin position="365"/>
        <end position="388"/>
    </location>
</feature>
<feature type="non-terminal residue" evidence="3">
    <location>
        <position position="1"/>
    </location>
</feature>
<accession>A0A8H3IJY3</accession>
<feature type="compositionally biased region" description="Basic and acidic residues" evidence="1">
    <location>
        <begin position="410"/>
        <end position="419"/>
    </location>
</feature>
<proteinExistence type="predicted"/>
<dbReference type="OrthoDB" id="275715at2759"/>
<feature type="chain" id="PRO_5034930536" evidence="2">
    <location>
        <begin position="25"/>
        <end position="961"/>
    </location>
</feature>
<dbReference type="EMBL" id="CAJPDR010000090">
    <property type="protein sequence ID" value="CAF9916389.1"/>
    <property type="molecule type" value="Genomic_DNA"/>
</dbReference>
<feature type="compositionally biased region" description="Polar residues" evidence="1">
    <location>
        <begin position="635"/>
        <end position="647"/>
    </location>
</feature>
<feature type="signal peptide" evidence="2">
    <location>
        <begin position="1"/>
        <end position="24"/>
    </location>
</feature>
<feature type="region of interest" description="Disordered" evidence="1">
    <location>
        <begin position="283"/>
        <end position="502"/>
    </location>
</feature>
<keyword evidence="2" id="KW-0732">Signal</keyword>
<organism evidence="3 4">
    <name type="scientific">Alectoria fallacina</name>
    <dbReference type="NCBI Taxonomy" id="1903189"/>
    <lineage>
        <taxon>Eukaryota</taxon>
        <taxon>Fungi</taxon>
        <taxon>Dikarya</taxon>
        <taxon>Ascomycota</taxon>
        <taxon>Pezizomycotina</taxon>
        <taxon>Lecanoromycetes</taxon>
        <taxon>OSLEUM clade</taxon>
        <taxon>Lecanoromycetidae</taxon>
        <taxon>Lecanorales</taxon>
        <taxon>Lecanorineae</taxon>
        <taxon>Parmeliaceae</taxon>
        <taxon>Alectoria</taxon>
    </lineage>
</organism>
<evidence type="ECO:0000256" key="2">
    <source>
        <dbReference type="SAM" id="SignalP"/>
    </source>
</evidence>
<evidence type="ECO:0000313" key="3">
    <source>
        <dbReference type="EMBL" id="CAF9916389.1"/>
    </source>
</evidence>
<sequence>LFAALAHVIHRIFVTLSLWPSLRILVLVRDAHRASHFLARISKMVVELPKDFQAQYNKLIFSKHQYRNSRTGARSTRTQIDHDVFEGLPVRHWRKRSFNVNAAPEKDNIDPLGTGDTGWPELPMPRDAHMYSPMSEALLRAARMGQVKKPATPLMDDEKEPGEDDDVDGDLDIGFVAKRWAVVPKDMEGPEPEFLAKRRKGLPSVYTGATGPLGTTAQMRKTKIRKVDTEGNSYIWEVLVLEGQAVDGEIVEEETTATQAPVPGTVVEGLGVVNAEGVVIAGDQAMPAANRRRPPPPKRKAKGPGRGRKKKVTFISGTEEATTANGSSAVLNGSNAGTNNGKGAKMEHGVPDGDTEMGDENVLQEGEEGSEEGSEGEEGEDGDREEGELSPSPTPAMSPAEPLTIVVNDIKVEPTKIPHDATPSPSRVPLSSSAEPTREDSSDPMLLDQDDDEPMGHSFSESGVTPIAPRIPPTADVAAPVTTEVSEETMPTPESIPGPSEVVVEEPYAASITEPHTEAQMMSMTTPPPDTTLQPLSEPEELSVTEKIIEILPEQPTESLAELLTGPVIEPTLDVPAEHAAEGIAISTAEAVAEQAQGTPADLTEEVVPEPRKDDLEVVMAESIAASSMGAAPEPSTNTMATPTTKVMTKPRWGPEMEFPSEPQMEVTDPIEECEPVAAQPVAEQPLAEQFIAEQPVAELPLAEQSMAEQPVAGSPLAEQSMAERSFAEHSTQSTVEQPVAELPLAEQSIAEQPLAEQSIAEQPLAEQYMAEQPLAEQLMAEQHLAEPWARPTTEPFPEAISPERRFSYTRVTISPQAPTPSPPTPIENTFGLKAPYLSPKAPTMSPPTPIERSMSSSPDIPLADQHFRLPPQIDAAQEADQAPAPDMHRILDADCISAEAAPNVDPRVNAQIPVEHDPLDGLVEPRIAEESEGSTQHFTDGEEDLLGSLERSLGKHSGRS</sequence>
<feature type="compositionally biased region" description="Acidic residues" evidence="1">
    <location>
        <begin position="155"/>
        <end position="170"/>
    </location>
</feature>
<dbReference type="AlphaFoldDB" id="A0A8H3IJY3"/>
<feature type="region of interest" description="Disordered" evidence="1">
    <location>
        <begin position="626"/>
        <end position="668"/>
    </location>
</feature>
<feature type="region of interest" description="Disordered" evidence="1">
    <location>
        <begin position="901"/>
        <end position="961"/>
    </location>
</feature>
<dbReference type="Proteomes" id="UP000664203">
    <property type="component" value="Unassembled WGS sequence"/>
</dbReference>
<feature type="compositionally biased region" description="Polar residues" evidence="1">
    <location>
        <begin position="315"/>
        <end position="341"/>
    </location>
</feature>
<feature type="compositionally biased region" description="Basic residues" evidence="1">
    <location>
        <begin position="290"/>
        <end position="312"/>
    </location>
</feature>
<evidence type="ECO:0000256" key="1">
    <source>
        <dbReference type="SAM" id="MobiDB-lite"/>
    </source>
</evidence>
<feature type="compositionally biased region" description="Polar residues" evidence="1">
    <location>
        <begin position="423"/>
        <end position="435"/>
    </location>
</feature>
<feature type="region of interest" description="Disordered" evidence="1">
    <location>
        <begin position="521"/>
        <end position="541"/>
    </location>
</feature>
<reference evidence="3" key="1">
    <citation type="submission" date="2021-03" db="EMBL/GenBank/DDBJ databases">
        <authorList>
            <person name="Tagirdzhanova G."/>
        </authorList>
    </citation>
    <scope>NUCLEOTIDE SEQUENCE</scope>
</reference>
<keyword evidence="4" id="KW-1185">Reference proteome</keyword>
<feature type="region of interest" description="Disordered" evidence="1">
    <location>
        <begin position="835"/>
        <end position="857"/>
    </location>
</feature>
<protein>
    <submittedName>
        <fullName evidence="3">Uncharacterized protein</fullName>
    </submittedName>
</protein>
<feature type="region of interest" description="Disordered" evidence="1">
    <location>
        <begin position="702"/>
        <end position="749"/>
    </location>
</feature>
<feature type="compositionally biased region" description="Low complexity" evidence="1">
    <location>
        <begin position="521"/>
        <end position="536"/>
    </location>
</feature>
<evidence type="ECO:0000313" key="4">
    <source>
        <dbReference type="Proteomes" id="UP000664203"/>
    </source>
</evidence>